<dbReference type="RefSeq" id="XP_003201752.1">
    <property type="nucleotide sequence ID" value="XM_003201704.7"/>
</dbReference>
<evidence type="ECO:0000256" key="1">
    <source>
        <dbReference type="ARBA" id="ARBA00012732"/>
    </source>
</evidence>
<dbReference type="Pfam" id="PF00062">
    <property type="entry name" value="Lys"/>
    <property type="match status" value="1"/>
</dbReference>
<evidence type="ECO:0000313" key="8">
    <source>
        <dbReference type="RefSeq" id="XP_003201752.1"/>
    </source>
</evidence>
<feature type="compositionally biased region" description="Basic residues" evidence="4">
    <location>
        <begin position="128"/>
        <end position="137"/>
    </location>
</feature>
<accession>A0A8M1RTP2</accession>
<feature type="chain" id="PRO_5035447617" description="lysozyme" evidence="5">
    <location>
        <begin position="24"/>
        <end position="367"/>
    </location>
</feature>
<dbReference type="PANTHER" id="PTHR11407">
    <property type="entry name" value="LYSOZYME C"/>
    <property type="match status" value="1"/>
</dbReference>
<evidence type="ECO:0000256" key="3">
    <source>
        <dbReference type="ARBA" id="ARBA00023157"/>
    </source>
</evidence>
<dbReference type="InterPro" id="IPR023346">
    <property type="entry name" value="Lysozyme-like_dom_sf"/>
</dbReference>
<sequence length="367" mass="40437">MHSEVKMLAAVVVLFMAAGVSNSATVTKCSLKQELQAVLGAPLNATDILAKIVCHVALTTNFNTSAVNTIPEPKEIEDGHGHRHRRAAKGPERVAVTSNFRPSPNNSVPHPESTEQPESQEQDSQEIRHRRSPKGPKRVAVTSNFTTNPNNTVPHPKSSEEQDSHESRHRRSPKGPKKVAVMSNFTFDPNNTVPHPESSEEQDSNEIRHRRSPKGPERVAVTSNFITNPNNTVPHPESSEEQDSHEFRHRRAAKGPAKGRPAGKVTLPPPTTKPKNTEMWTMYGLFQLSDHVACNSTQSSKPNLCGLSCQKLIDDDITDDLACVKLLITKVTEHGPGRPFAEGMKEMKELLNPQCVNVVNSVYFSDC</sequence>
<dbReference type="GO" id="GO:0031640">
    <property type="term" value="P:killing of cells of another organism"/>
    <property type="evidence" value="ECO:0007669"/>
    <property type="project" value="UniProtKB-KW"/>
</dbReference>
<dbReference type="GO" id="GO:0003796">
    <property type="term" value="F:lysozyme activity"/>
    <property type="evidence" value="ECO:0007669"/>
    <property type="project" value="UniProtKB-EC"/>
</dbReference>
<evidence type="ECO:0000259" key="6">
    <source>
        <dbReference type="PROSITE" id="PS00128"/>
    </source>
</evidence>
<dbReference type="GO" id="GO:0042742">
    <property type="term" value="P:defense response to bacterium"/>
    <property type="evidence" value="ECO:0007669"/>
    <property type="project" value="UniProtKB-KW"/>
</dbReference>
<dbReference type="EC" id="3.2.1.17" evidence="1"/>
<feature type="compositionally biased region" description="Low complexity" evidence="4">
    <location>
        <begin position="254"/>
        <end position="266"/>
    </location>
</feature>
<keyword evidence="3" id="KW-1015">Disulfide bond</keyword>
<dbReference type="AlphaFoldDB" id="A0A8M1RTP2"/>
<dbReference type="SUPFAM" id="SSF53955">
    <property type="entry name" value="Lysozyme-like"/>
    <property type="match status" value="1"/>
</dbReference>
<dbReference type="Proteomes" id="UP000000437">
    <property type="component" value="Chromosome 1"/>
</dbReference>
<feature type="compositionally biased region" description="Polar residues" evidence="4">
    <location>
        <begin position="141"/>
        <end position="153"/>
    </location>
</feature>
<evidence type="ECO:0000256" key="5">
    <source>
        <dbReference type="SAM" id="SignalP"/>
    </source>
</evidence>
<feature type="region of interest" description="Disordered" evidence="4">
    <location>
        <begin position="72"/>
        <end position="276"/>
    </location>
</feature>
<dbReference type="OrthoDB" id="17373at2759"/>
<evidence type="ECO:0000256" key="2">
    <source>
        <dbReference type="ARBA" id="ARBA00022638"/>
    </source>
</evidence>
<organism evidence="7 8">
    <name type="scientific">Danio rerio</name>
    <name type="common">Zebrafish</name>
    <name type="synonym">Brachydanio rerio</name>
    <dbReference type="NCBI Taxonomy" id="7955"/>
    <lineage>
        <taxon>Eukaryota</taxon>
        <taxon>Metazoa</taxon>
        <taxon>Chordata</taxon>
        <taxon>Craniata</taxon>
        <taxon>Vertebrata</taxon>
        <taxon>Euteleostomi</taxon>
        <taxon>Actinopterygii</taxon>
        <taxon>Neopterygii</taxon>
        <taxon>Teleostei</taxon>
        <taxon>Ostariophysi</taxon>
        <taxon>Cypriniformes</taxon>
        <taxon>Danionidae</taxon>
        <taxon>Danioninae</taxon>
        <taxon>Danio</taxon>
    </lineage>
</organism>
<feature type="compositionally biased region" description="Basic residues" evidence="4">
    <location>
        <begin position="167"/>
        <end position="177"/>
    </location>
</feature>
<feature type="signal peptide" evidence="5">
    <location>
        <begin position="1"/>
        <end position="23"/>
    </location>
</feature>
<protein>
    <recommendedName>
        <fullName evidence="1">lysozyme</fullName>
        <ecNumber evidence="1">3.2.1.17</ecNumber>
    </recommendedName>
</protein>
<dbReference type="InterPro" id="IPR019799">
    <property type="entry name" value="Glyco_hydro_22_CS"/>
</dbReference>
<keyword evidence="2" id="KW-0929">Antimicrobial</keyword>
<feature type="compositionally biased region" description="Polar residues" evidence="4">
    <location>
        <begin position="96"/>
        <end position="108"/>
    </location>
</feature>
<feature type="compositionally biased region" description="Polar residues" evidence="4">
    <location>
        <begin position="183"/>
        <end position="193"/>
    </location>
</feature>
<gene>
    <name evidence="8" type="primary">LOC100536887</name>
</gene>
<feature type="compositionally biased region" description="Polar residues" evidence="4">
    <location>
        <begin position="221"/>
        <end position="233"/>
    </location>
</feature>
<name>A0A8M1RTP2_DANRE</name>
<dbReference type="Gene3D" id="1.10.530.10">
    <property type="match status" value="2"/>
</dbReference>
<evidence type="ECO:0000256" key="4">
    <source>
        <dbReference type="SAM" id="MobiDB-lite"/>
    </source>
</evidence>
<evidence type="ECO:0000313" key="7">
    <source>
        <dbReference type="Proteomes" id="UP000000437"/>
    </source>
</evidence>
<dbReference type="GeneID" id="100536887"/>
<dbReference type="InterPro" id="IPR001916">
    <property type="entry name" value="Glyco_hydro_22"/>
</dbReference>
<keyword evidence="5" id="KW-0732">Signal</keyword>
<reference evidence="8" key="1">
    <citation type="submission" date="2025-08" db="UniProtKB">
        <authorList>
            <consortium name="RefSeq"/>
        </authorList>
    </citation>
    <scope>IDENTIFICATION</scope>
    <source>
        <strain evidence="8">Tuebingen</strain>
        <tissue evidence="8">Fibroblasts and whole tissue</tissue>
    </source>
</reference>
<keyword evidence="7" id="KW-1185">Reference proteome</keyword>
<keyword evidence="2" id="KW-0081">Bacteriolytic enzyme</keyword>
<dbReference type="PROSITE" id="PS51348">
    <property type="entry name" value="GLYCOSYL_HYDROL_F22_2"/>
    <property type="match status" value="1"/>
</dbReference>
<dbReference type="PROSITE" id="PS00128">
    <property type="entry name" value="GLYCOSYL_HYDROL_F22_1"/>
    <property type="match status" value="1"/>
</dbReference>
<feature type="domain" description="Glycosyl hydrolases family 22 (GH22)" evidence="6">
    <location>
        <begin position="305"/>
        <end position="323"/>
    </location>
</feature>
<proteinExistence type="predicted"/>
<feature type="compositionally biased region" description="Basic and acidic residues" evidence="4">
    <location>
        <begin position="157"/>
        <end position="166"/>
    </location>
</feature>
<dbReference type="KEGG" id="dre:100536887"/>
<dbReference type="PANTHER" id="PTHR11407:SF63">
    <property type="entry name" value="LYSOZYME C"/>
    <property type="match status" value="1"/>
</dbReference>